<keyword evidence="2" id="KW-1185">Reference proteome</keyword>
<dbReference type="AlphaFoldDB" id="A0A8S3TUP8"/>
<accession>A0A8S3TUP8</accession>
<evidence type="ECO:0000313" key="1">
    <source>
        <dbReference type="EMBL" id="CAG2235058.1"/>
    </source>
</evidence>
<organism evidence="1 2">
    <name type="scientific">Mytilus edulis</name>
    <name type="common">Blue mussel</name>
    <dbReference type="NCBI Taxonomy" id="6550"/>
    <lineage>
        <taxon>Eukaryota</taxon>
        <taxon>Metazoa</taxon>
        <taxon>Spiralia</taxon>
        <taxon>Lophotrochozoa</taxon>
        <taxon>Mollusca</taxon>
        <taxon>Bivalvia</taxon>
        <taxon>Autobranchia</taxon>
        <taxon>Pteriomorphia</taxon>
        <taxon>Mytilida</taxon>
        <taxon>Mytiloidea</taxon>
        <taxon>Mytilidae</taxon>
        <taxon>Mytilinae</taxon>
        <taxon>Mytilus</taxon>
    </lineage>
</organism>
<sequence>MYQYSCRILHYTTGTYCNSIYLHHEAISLQPQQTSTAACTSNSVVYYIVADEIAHFPLPLFIPTIEAIVTATTNHQRQYTCTSTLSYITLLLTSAYCNSIYLHHRSHRYGHYKPSTAVHVPVPCRILHYIADRIACCNNVISAIEAIVAATETSTAVHVPCLSTIEAIVTATTEHQPQCMCQCPVIYYTLLLTRVLTVTVFIPTIGRPSLQPLSINGGACAVPCRMLHLLLTSACNQYLSLRHRIRRYSHYRRQQPGACTSATYVYLTIEAIVTATTNISSGTCTSALSYITLLLTSTYYISSYPHQKAIVAPLKTSCNPVYCQCPVVYYIVTDRVLTITVFIPTIEAIVTATTNINRSTCTSTLSYITLLLTSTYCNSIYLPTIEAIVTATTETSVNSVCTSTPVVYYIVTRNYLL</sequence>
<evidence type="ECO:0000313" key="2">
    <source>
        <dbReference type="Proteomes" id="UP000683360"/>
    </source>
</evidence>
<name>A0A8S3TUP8_MYTED</name>
<proteinExistence type="predicted"/>
<gene>
    <name evidence="1" type="ORF">MEDL_47647</name>
</gene>
<comment type="caution">
    <text evidence="1">The sequence shown here is derived from an EMBL/GenBank/DDBJ whole genome shotgun (WGS) entry which is preliminary data.</text>
</comment>
<dbReference type="EMBL" id="CAJPWZ010002301">
    <property type="protein sequence ID" value="CAG2235058.1"/>
    <property type="molecule type" value="Genomic_DNA"/>
</dbReference>
<protein>
    <submittedName>
        <fullName evidence="1">Uncharacterized protein</fullName>
    </submittedName>
</protein>
<dbReference type="Proteomes" id="UP000683360">
    <property type="component" value="Unassembled WGS sequence"/>
</dbReference>
<reference evidence="1" key="1">
    <citation type="submission" date="2021-03" db="EMBL/GenBank/DDBJ databases">
        <authorList>
            <person name="Bekaert M."/>
        </authorList>
    </citation>
    <scope>NUCLEOTIDE SEQUENCE</scope>
</reference>